<evidence type="ECO:0000313" key="1">
    <source>
        <dbReference type="EMBL" id="AAS18168.1"/>
    </source>
</evidence>
<sequence>MNHGSEGVFKVQYQPVRVSQPANALFKVSIYIGGQTYSLSFARVESHADFRVSAHQTPRRLIPHVFGPVNIVYRADTGEFFAQRFYLFYPLAHDQPLYVRVCGQAFDDEVVSLDVARHFVNDVVPIHLPFFVNFYRRVEFGRYLQNDVRSQRCAFDQTVLISEKPRYRGMIVVVAHWSSGEPQEKRGSDF</sequence>
<evidence type="ECO:0000313" key="2">
    <source>
        <dbReference type="Proteomes" id="UP000172127"/>
    </source>
</evidence>
<protein>
    <submittedName>
        <fullName evidence="1">Uncharacterized protein</fullName>
    </submittedName>
</protein>
<keyword evidence="2" id="KW-1185">Reference proteome</keyword>
<dbReference type="Proteomes" id="UP000172127">
    <property type="component" value="Segment"/>
</dbReference>
<dbReference type="EMBL" id="AY521625">
    <property type="protein sequence ID" value="AAS18168.1"/>
    <property type="molecule type" value="Genomic_DNA"/>
</dbReference>
<name>Q5YFB2_9VIRU</name>
<accession>Q5YFB2</accession>
<proteinExistence type="predicted"/>
<dbReference type="RefSeq" id="YP_164248.1">
    <property type="nucleotide sequence ID" value="NC_006549.1"/>
</dbReference>
<reference evidence="1 2" key="1">
    <citation type="journal article" date="2004" name="J. Virol.">
        <title>Functional genomics analysis of Singapore grouper iridovirus: complete sequence determination and proteomic analysis.</title>
        <authorList>
            <person name="Song W.J."/>
            <person name="Qin Q.W."/>
            <person name="Qiu J."/>
            <person name="Huang C.H."/>
            <person name="Wang F."/>
            <person name="Hew C.L."/>
        </authorList>
    </citation>
    <scope>NUCLEOTIDE SEQUENCE [LARGE SCALE GENOMIC DNA]</scope>
</reference>
<dbReference type="GeneID" id="3197038"/>
<organism evidence="1 2">
    <name type="scientific">Singapore grouper iridovirus</name>
    <dbReference type="NCBI Taxonomy" id="262968"/>
    <lineage>
        <taxon>Viruses</taxon>
        <taxon>Varidnaviria</taxon>
        <taxon>Bamfordvirae</taxon>
        <taxon>Nucleocytoviricota</taxon>
        <taxon>Megaviricetes</taxon>
        <taxon>Pimascovirales</taxon>
        <taxon>Pimascovirales incertae sedis</taxon>
        <taxon>Iridoviridae</taxon>
        <taxon>Alphairidovirinae</taxon>
        <taxon>Ranavirus</taxon>
        <taxon>Ranavirus epinephelus1</taxon>
    </lineage>
</organism>
<dbReference type="KEGG" id="vg:3197038"/>
<gene>
    <name evidence="1" type="ORF">ORF153L</name>
</gene>